<comment type="catalytic activity">
    <reaction evidence="1">
        <text>ATP + protein L-histidine = ADP + protein N-phospho-L-histidine.</text>
        <dbReference type="EC" id="2.7.13.3"/>
    </reaction>
</comment>
<accession>A0A401ZU73</accession>
<keyword evidence="7" id="KW-0812">Transmembrane</keyword>
<dbReference type="InterPro" id="IPR050736">
    <property type="entry name" value="Sensor_HK_Regulatory"/>
</dbReference>
<dbReference type="RefSeq" id="WP_126578056.1">
    <property type="nucleotide sequence ID" value="NZ_BIFR01000001.1"/>
</dbReference>
<dbReference type="PANTHER" id="PTHR43711:SF26">
    <property type="entry name" value="SENSOR HISTIDINE KINASE RCSC"/>
    <property type="match status" value="1"/>
</dbReference>
<gene>
    <name evidence="9" type="ORF">KTT_03140</name>
</gene>
<keyword evidence="5" id="KW-0418">Kinase</keyword>
<evidence type="ECO:0000313" key="10">
    <source>
        <dbReference type="Proteomes" id="UP000287352"/>
    </source>
</evidence>
<evidence type="ECO:0000256" key="1">
    <source>
        <dbReference type="ARBA" id="ARBA00000085"/>
    </source>
</evidence>
<dbReference type="InterPro" id="IPR005467">
    <property type="entry name" value="His_kinase_dom"/>
</dbReference>
<dbReference type="Pfam" id="PF02518">
    <property type="entry name" value="HATPase_c"/>
    <property type="match status" value="1"/>
</dbReference>
<evidence type="ECO:0000256" key="4">
    <source>
        <dbReference type="ARBA" id="ARBA00022679"/>
    </source>
</evidence>
<feature type="transmembrane region" description="Helical" evidence="7">
    <location>
        <begin position="12"/>
        <end position="41"/>
    </location>
</feature>
<dbReference type="Proteomes" id="UP000287352">
    <property type="component" value="Unassembled WGS sequence"/>
</dbReference>
<protein>
    <recommendedName>
        <fullName evidence="2">histidine kinase</fullName>
        <ecNumber evidence="2">2.7.13.3</ecNumber>
    </recommendedName>
</protein>
<keyword evidence="4" id="KW-0808">Transferase</keyword>
<organism evidence="9 10">
    <name type="scientific">Tengunoibacter tsumagoiensis</name>
    <dbReference type="NCBI Taxonomy" id="2014871"/>
    <lineage>
        <taxon>Bacteria</taxon>
        <taxon>Bacillati</taxon>
        <taxon>Chloroflexota</taxon>
        <taxon>Ktedonobacteria</taxon>
        <taxon>Ktedonobacterales</taxon>
        <taxon>Dictyobacteraceae</taxon>
        <taxon>Tengunoibacter</taxon>
    </lineage>
</organism>
<dbReference type="Gene3D" id="1.10.287.130">
    <property type="match status" value="1"/>
</dbReference>
<dbReference type="CDD" id="cd00082">
    <property type="entry name" value="HisKA"/>
    <property type="match status" value="1"/>
</dbReference>
<dbReference type="SMART" id="SM00387">
    <property type="entry name" value="HATPase_c"/>
    <property type="match status" value="1"/>
</dbReference>
<dbReference type="InterPro" id="IPR003661">
    <property type="entry name" value="HisK_dim/P_dom"/>
</dbReference>
<dbReference type="PANTHER" id="PTHR43711">
    <property type="entry name" value="TWO-COMPONENT HISTIDINE KINASE"/>
    <property type="match status" value="1"/>
</dbReference>
<dbReference type="SUPFAM" id="SSF55874">
    <property type="entry name" value="ATPase domain of HSP90 chaperone/DNA topoisomerase II/histidine kinase"/>
    <property type="match status" value="1"/>
</dbReference>
<dbReference type="PROSITE" id="PS50109">
    <property type="entry name" value="HIS_KIN"/>
    <property type="match status" value="1"/>
</dbReference>
<proteinExistence type="predicted"/>
<dbReference type="AlphaFoldDB" id="A0A401ZU73"/>
<dbReference type="PRINTS" id="PR00344">
    <property type="entry name" value="BCTRLSENSOR"/>
</dbReference>
<feature type="transmembrane region" description="Helical" evidence="7">
    <location>
        <begin position="61"/>
        <end position="80"/>
    </location>
</feature>
<dbReference type="OrthoDB" id="149796at2"/>
<feature type="domain" description="Histidine kinase" evidence="8">
    <location>
        <begin position="146"/>
        <end position="374"/>
    </location>
</feature>
<dbReference type="InterPro" id="IPR004358">
    <property type="entry name" value="Sig_transdc_His_kin-like_C"/>
</dbReference>
<evidence type="ECO:0000256" key="7">
    <source>
        <dbReference type="SAM" id="Phobius"/>
    </source>
</evidence>
<evidence type="ECO:0000256" key="3">
    <source>
        <dbReference type="ARBA" id="ARBA00022553"/>
    </source>
</evidence>
<dbReference type="SMART" id="SM00388">
    <property type="entry name" value="HisKA"/>
    <property type="match status" value="1"/>
</dbReference>
<dbReference type="InterPro" id="IPR003594">
    <property type="entry name" value="HATPase_dom"/>
</dbReference>
<evidence type="ECO:0000259" key="8">
    <source>
        <dbReference type="PROSITE" id="PS50109"/>
    </source>
</evidence>
<evidence type="ECO:0000256" key="6">
    <source>
        <dbReference type="ARBA" id="ARBA00023012"/>
    </source>
</evidence>
<dbReference type="Gene3D" id="3.30.565.10">
    <property type="entry name" value="Histidine kinase-like ATPase, C-terminal domain"/>
    <property type="match status" value="1"/>
</dbReference>
<dbReference type="Pfam" id="PF00512">
    <property type="entry name" value="HisKA"/>
    <property type="match status" value="1"/>
</dbReference>
<sequence>MRYLNALPRALLHLPVVVGLCISVSAIIVSLYSFLVVPWIHENPVIFVIPISLSAWMFRKIGLFCCFSCLLIPVWIADAIHYHNFLLPMNIALYFVVSGISLFIAGFFVYSQRDAFDLADRAQRELGRAYYQQQRLNEIKDQFLQNVNHELRTPLTAIYGYLELLLEHNEQLDNKIRSTFLEHAMQSCDELQLLVNNVLDTMGIESEKKHIYVEELAVIDIISEVLERFDPKTLQSHRIVIDVPEYIRVLANAQYTRQILRNLLSNAFKYVPAQTTITLSARLYGDVVAPFHPSPEIEISVQDEGPGIPKDEQGLLFGQFVRLRRDTNGPVRGSGLGLYLSRQFVSLMDGRIWLESEGIPGKGCKFSFTLPCIPIPSVPAKTTKAMLDPLYSIALPTDD</sequence>
<dbReference type="EC" id="2.7.13.3" evidence="2"/>
<name>A0A401ZU73_9CHLR</name>
<evidence type="ECO:0000256" key="5">
    <source>
        <dbReference type="ARBA" id="ARBA00022777"/>
    </source>
</evidence>
<keyword evidence="3" id="KW-0597">Phosphoprotein</keyword>
<keyword evidence="10" id="KW-1185">Reference proteome</keyword>
<evidence type="ECO:0000256" key="2">
    <source>
        <dbReference type="ARBA" id="ARBA00012438"/>
    </source>
</evidence>
<reference evidence="10" key="1">
    <citation type="submission" date="2018-12" db="EMBL/GenBank/DDBJ databases">
        <title>Tengunoibacter tsumagoiensis gen. nov., sp. nov., Dictyobacter kobayashii sp. nov., D. alpinus sp. nov., and D. joshuensis sp. nov. and description of Dictyobacteraceae fam. nov. within the order Ktedonobacterales isolated from Tengu-no-mugimeshi.</title>
        <authorList>
            <person name="Wang C.M."/>
            <person name="Zheng Y."/>
            <person name="Sakai Y."/>
            <person name="Toyoda A."/>
            <person name="Minakuchi Y."/>
            <person name="Abe K."/>
            <person name="Yokota A."/>
            <person name="Yabe S."/>
        </authorList>
    </citation>
    <scope>NUCLEOTIDE SEQUENCE [LARGE SCALE GENOMIC DNA]</scope>
    <source>
        <strain evidence="10">Uno3</strain>
    </source>
</reference>
<keyword evidence="6" id="KW-0902">Two-component regulatory system</keyword>
<feature type="transmembrane region" description="Helical" evidence="7">
    <location>
        <begin position="92"/>
        <end position="110"/>
    </location>
</feature>
<dbReference type="GO" id="GO:0000155">
    <property type="term" value="F:phosphorelay sensor kinase activity"/>
    <property type="evidence" value="ECO:0007669"/>
    <property type="project" value="InterPro"/>
</dbReference>
<dbReference type="InterPro" id="IPR036097">
    <property type="entry name" value="HisK_dim/P_sf"/>
</dbReference>
<dbReference type="SUPFAM" id="SSF47384">
    <property type="entry name" value="Homodimeric domain of signal transducing histidine kinase"/>
    <property type="match status" value="1"/>
</dbReference>
<comment type="caution">
    <text evidence="9">The sequence shown here is derived from an EMBL/GenBank/DDBJ whole genome shotgun (WGS) entry which is preliminary data.</text>
</comment>
<dbReference type="InterPro" id="IPR036890">
    <property type="entry name" value="HATPase_C_sf"/>
</dbReference>
<keyword evidence="7" id="KW-0472">Membrane</keyword>
<dbReference type="EMBL" id="BIFR01000001">
    <property type="protein sequence ID" value="GCE10455.1"/>
    <property type="molecule type" value="Genomic_DNA"/>
</dbReference>
<keyword evidence="7" id="KW-1133">Transmembrane helix</keyword>
<evidence type="ECO:0000313" key="9">
    <source>
        <dbReference type="EMBL" id="GCE10455.1"/>
    </source>
</evidence>